<evidence type="ECO:0000313" key="1">
    <source>
        <dbReference type="Ensembl" id="ENSPCEP00000015270.1"/>
    </source>
</evidence>
<dbReference type="AlphaFoldDB" id="A0A8C8S4S3"/>
<keyword evidence="2" id="KW-1185">Reference proteome</keyword>
<evidence type="ECO:0000313" key="2">
    <source>
        <dbReference type="Proteomes" id="UP000694393"/>
    </source>
</evidence>
<organism evidence="1 2">
    <name type="scientific">Pelusios castaneus</name>
    <name type="common">West African mud turtle</name>
    <dbReference type="NCBI Taxonomy" id="367368"/>
    <lineage>
        <taxon>Eukaryota</taxon>
        <taxon>Metazoa</taxon>
        <taxon>Chordata</taxon>
        <taxon>Craniata</taxon>
        <taxon>Vertebrata</taxon>
        <taxon>Euteleostomi</taxon>
        <taxon>Archelosauria</taxon>
        <taxon>Testudinata</taxon>
        <taxon>Testudines</taxon>
        <taxon>Pleurodira</taxon>
        <taxon>Pelomedusidae</taxon>
        <taxon>Pelusios</taxon>
    </lineage>
</organism>
<accession>A0A8C8S4S3</accession>
<sequence>SHVIPLQSVEQQRAYPSLSGLSQRQLLNIHQWAWISVTGDGVPDNGYPGDLKLSKA</sequence>
<reference evidence="1" key="2">
    <citation type="submission" date="2025-09" db="UniProtKB">
        <authorList>
            <consortium name="Ensembl"/>
        </authorList>
    </citation>
    <scope>IDENTIFICATION</scope>
</reference>
<dbReference type="Ensembl" id="ENSPCET00000015816.1">
    <property type="protein sequence ID" value="ENSPCEP00000015270.1"/>
    <property type="gene ID" value="ENSPCEG00000012061.1"/>
</dbReference>
<name>A0A8C8S4S3_9SAUR</name>
<reference evidence="1" key="1">
    <citation type="submission" date="2025-08" db="UniProtKB">
        <authorList>
            <consortium name="Ensembl"/>
        </authorList>
    </citation>
    <scope>IDENTIFICATION</scope>
</reference>
<proteinExistence type="predicted"/>
<dbReference type="Proteomes" id="UP000694393">
    <property type="component" value="Unplaced"/>
</dbReference>
<protein>
    <submittedName>
        <fullName evidence="1">Uncharacterized protein</fullName>
    </submittedName>
</protein>